<dbReference type="InterPro" id="IPR003779">
    <property type="entry name" value="CMD-like"/>
</dbReference>
<feature type="domain" description="Carboxymuconolactone decarboxylase-like" evidence="1">
    <location>
        <begin position="45"/>
        <end position="105"/>
    </location>
</feature>
<dbReference type="PANTHER" id="PTHR35446">
    <property type="entry name" value="SI:CH211-175M2.5"/>
    <property type="match status" value="1"/>
</dbReference>
<dbReference type="InterPro" id="IPR004675">
    <property type="entry name" value="AhpD_core"/>
</dbReference>
<dbReference type="Pfam" id="PF02627">
    <property type="entry name" value="CMD"/>
    <property type="match status" value="1"/>
</dbReference>
<dbReference type="EMBL" id="JASCIQ010000008">
    <property type="protein sequence ID" value="MDI3404155.1"/>
    <property type="molecule type" value="Genomic_DNA"/>
</dbReference>
<dbReference type="NCBIfam" id="TIGR00778">
    <property type="entry name" value="ahpD_dom"/>
    <property type="match status" value="1"/>
</dbReference>
<gene>
    <name evidence="2" type="ORF">QIS96_10020</name>
</gene>
<evidence type="ECO:0000259" key="1">
    <source>
        <dbReference type="Pfam" id="PF02627"/>
    </source>
</evidence>
<sequence>MPRLTRLTPDTAVGSSRDLLGDLVARHGEIGDMVSTMAHSPAVLGGYLQLSRAMGRAKLDRRISERISIAVQAQQGCGLCLDAHVTAARALGVDEEEIERAHAGTSTEPAIAAIIALALQVYRDPTSITDEQIDALREHGYSDRAIADVVGIVALNILTGAFNLLAGLTPETVTGA</sequence>
<evidence type="ECO:0000313" key="2">
    <source>
        <dbReference type="EMBL" id="MDI3404155.1"/>
    </source>
</evidence>
<evidence type="ECO:0000313" key="3">
    <source>
        <dbReference type="Proteomes" id="UP001223978"/>
    </source>
</evidence>
<proteinExistence type="predicted"/>
<dbReference type="PANTHER" id="PTHR35446:SF2">
    <property type="entry name" value="CARBOXYMUCONOLACTONE DECARBOXYLASE-LIKE DOMAIN-CONTAINING PROTEIN"/>
    <property type="match status" value="1"/>
</dbReference>
<accession>A0ABT6S7V5</accession>
<dbReference type="Gene3D" id="1.20.1290.10">
    <property type="entry name" value="AhpD-like"/>
    <property type="match status" value="1"/>
</dbReference>
<dbReference type="SUPFAM" id="SSF69118">
    <property type="entry name" value="AhpD-like"/>
    <property type="match status" value="1"/>
</dbReference>
<dbReference type="Proteomes" id="UP001223978">
    <property type="component" value="Unassembled WGS sequence"/>
</dbReference>
<comment type="caution">
    <text evidence="2">The sequence shown here is derived from an EMBL/GenBank/DDBJ whole genome shotgun (WGS) entry which is preliminary data.</text>
</comment>
<protein>
    <submittedName>
        <fullName evidence="2">Carboxymuconolactone decarboxylase family protein</fullName>
    </submittedName>
</protein>
<organism evidence="2 3">
    <name type="scientific">Streptomyces cavernicola</name>
    <dbReference type="NCBI Taxonomy" id="3043613"/>
    <lineage>
        <taxon>Bacteria</taxon>
        <taxon>Bacillati</taxon>
        <taxon>Actinomycetota</taxon>
        <taxon>Actinomycetes</taxon>
        <taxon>Kitasatosporales</taxon>
        <taxon>Streptomycetaceae</taxon>
        <taxon>Streptomyces</taxon>
    </lineage>
</organism>
<dbReference type="RefSeq" id="WP_282542108.1">
    <property type="nucleotide sequence ID" value="NZ_JASCIQ010000008.1"/>
</dbReference>
<keyword evidence="3" id="KW-1185">Reference proteome</keyword>
<name>A0ABT6S7V5_9ACTN</name>
<dbReference type="InterPro" id="IPR029032">
    <property type="entry name" value="AhpD-like"/>
</dbReference>
<reference evidence="2 3" key="1">
    <citation type="submission" date="2023-05" db="EMBL/GenBank/DDBJ databases">
        <title>Draft genome sequence of Streptomyces sp. B-S-A6 isolated from a cave soil in Thailand.</title>
        <authorList>
            <person name="Chamroensaksri N."/>
            <person name="Muangham S."/>
        </authorList>
    </citation>
    <scope>NUCLEOTIDE SEQUENCE [LARGE SCALE GENOMIC DNA]</scope>
    <source>
        <strain evidence="2 3">B-S-A6</strain>
    </source>
</reference>